<feature type="transmembrane region" description="Helical" evidence="1">
    <location>
        <begin position="34"/>
        <end position="52"/>
    </location>
</feature>
<feature type="transmembrane region" description="Helical" evidence="1">
    <location>
        <begin position="141"/>
        <end position="163"/>
    </location>
</feature>
<dbReference type="RefSeq" id="WP_197165166.1">
    <property type="nucleotide sequence ID" value="NZ_JADZGI010000002.1"/>
</dbReference>
<dbReference type="AlphaFoldDB" id="A0A931HEW5"/>
<keyword evidence="3" id="KW-1185">Reference proteome</keyword>
<evidence type="ECO:0000256" key="1">
    <source>
        <dbReference type="SAM" id="Phobius"/>
    </source>
</evidence>
<keyword evidence="1" id="KW-0812">Transmembrane</keyword>
<organism evidence="2 3">
    <name type="scientific">Novosphingobium aureum</name>
    <dbReference type="NCBI Taxonomy" id="2792964"/>
    <lineage>
        <taxon>Bacteria</taxon>
        <taxon>Pseudomonadati</taxon>
        <taxon>Pseudomonadota</taxon>
        <taxon>Alphaproteobacteria</taxon>
        <taxon>Sphingomonadales</taxon>
        <taxon>Sphingomonadaceae</taxon>
        <taxon>Novosphingobium</taxon>
    </lineage>
</organism>
<evidence type="ECO:0000313" key="2">
    <source>
        <dbReference type="EMBL" id="MBH0114104.1"/>
    </source>
</evidence>
<keyword evidence="1" id="KW-1133">Transmembrane helix</keyword>
<feature type="transmembrane region" description="Helical" evidence="1">
    <location>
        <begin position="360"/>
        <end position="382"/>
    </location>
</feature>
<feature type="transmembrane region" description="Helical" evidence="1">
    <location>
        <begin position="170"/>
        <end position="189"/>
    </location>
</feature>
<evidence type="ECO:0000313" key="3">
    <source>
        <dbReference type="Proteomes" id="UP000617634"/>
    </source>
</evidence>
<reference evidence="2" key="1">
    <citation type="submission" date="2020-11" db="EMBL/GenBank/DDBJ databases">
        <title>Novosphingobium aureum sp. nov., a marine bacterium isolated from sediment of a salt flat.</title>
        <authorList>
            <person name="Yoo Y."/>
            <person name="Kim J.-J."/>
        </authorList>
    </citation>
    <scope>NUCLEOTIDE SEQUENCE</scope>
    <source>
        <strain evidence="2">YJ-S2-02</strain>
    </source>
</reference>
<feature type="transmembrane region" description="Helical" evidence="1">
    <location>
        <begin position="321"/>
        <end position="348"/>
    </location>
</feature>
<accession>A0A931HEW5</accession>
<name>A0A931HEW5_9SPHN</name>
<comment type="caution">
    <text evidence="2">The sequence shown here is derived from an EMBL/GenBank/DDBJ whole genome shotgun (WGS) entry which is preliminary data.</text>
</comment>
<protein>
    <submittedName>
        <fullName evidence="2">Uncharacterized protein</fullName>
    </submittedName>
</protein>
<feature type="transmembrane region" description="Helical" evidence="1">
    <location>
        <begin position="195"/>
        <end position="216"/>
    </location>
</feature>
<keyword evidence="1" id="KW-0472">Membrane</keyword>
<feature type="transmembrane region" description="Helical" evidence="1">
    <location>
        <begin position="59"/>
        <end position="80"/>
    </location>
</feature>
<feature type="transmembrane region" description="Helical" evidence="1">
    <location>
        <begin position="264"/>
        <end position="289"/>
    </location>
</feature>
<feature type="transmembrane region" description="Helical" evidence="1">
    <location>
        <begin position="403"/>
        <end position="423"/>
    </location>
</feature>
<feature type="transmembrane region" description="Helical" evidence="1">
    <location>
        <begin position="429"/>
        <end position="445"/>
    </location>
</feature>
<dbReference type="Proteomes" id="UP000617634">
    <property type="component" value="Unassembled WGS sequence"/>
</dbReference>
<sequence>MLGLRAGQALLITLAMAMSATSLALVAGLSPLPTMAGAILAGAIGLGAYLGGDDAPTRLFLAVITTVVLGLALTAASLFIDGSYDGQEYHYDTIYALVHGWNPFREPYAAYAPPQVTILIWPQHYPVGAPLLTALVRSTGLSLAAAKGITWLPGIAVPAIWYALLRGEGLARRGAAPMALLAAASPIYIEQLRSHYVDGLVAALAMAFVGLLIVALRHRRMDTLACAAACLVLAVDTKFNAIAIFGAVSAALCLTMAFQRRFAAALTLGFVLLGALLCVVFVLGSFPYLTNWRDFGHPFYPVMGTDAYGVNKALLPGGVRALPAIVVFFGTTFSVFVRGFAGGAAAFFDFSEGGLPDAAVGGFGPIFGVTLFCALAIALLALRARRNAALSWAGRGGQLTVQVIFPMAMLLLVSSLVTPYMWWPRFIPQLWICVYLCLVGAVLSGRGTLATLGWACAVVLALNSLVVSANTVRNGLRDTHQVREHIARVKARGGPYCAAFGAAHARIELMREAGIGVEPISTGLPVQCKASEVIPLADDFLGNPAQACACDDLPASELGDKRRPVDTTLADIRRLYERNK</sequence>
<dbReference type="EMBL" id="JADZGI010000002">
    <property type="protein sequence ID" value="MBH0114104.1"/>
    <property type="molecule type" value="Genomic_DNA"/>
</dbReference>
<feature type="transmembrane region" description="Helical" evidence="1">
    <location>
        <begin position="228"/>
        <end position="258"/>
    </location>
</feature>
<gene>
    <name evidence="2" type="ORF">I5E68_14260</name>
</gene>
<proteinExistence type="predicted"/>